<gene>
    <name evidence="2" type="ORF">GUJ93_ZPchr0006g42130</name>
</gene>
<feature type="compositionally biased region" description="Polar residues" evidence="1">
    <location>
        <begin position="68"/>
        <end position="82"/>
    </location>
</feature>
<feature type="compositionally biased region" description="Basic and acidic residues" evidence="1">
    <location>
        <begin position="91"/>
        <end position="114"/>
    </location>
</feature>
<reference evidence="2" key="2">
    <citation type="submission" date="2021-02" db="EMBL/GenBank/DDBJ databases">
        <authorList>
            <person name="Kimball J.A."/>
            <person name="Haas M.W."/>
            <person name="Macchietto M."/>
            <person name="Kono T."/>
            <person name="Duquette J."/>
            <person name="Shao M."/>
        </authorList>
    </citation>
    <scope>NUCLEOTIDE SEQUENCE</scope>
    <source>
        <tissue evidence="2">Fresh leaf tissue</tissue>
    </source>
</reference>
<feature type="region of interest" description="Disordered" evidence="1">
    <location>
        <begin position="1"/>
        <end position="138"/>
    </location>
</feature>
<protein>
    <submittedName>
        <fullName evidence="2">Uncharacterized protein</fullName>
    </submittedName>
</protein>
<sequence>MASRPDPATGDERRAQGQIRRRGAMASWPDPVTGGARAARSDLRALSPGPAHRAFELRPSRRGRDAALQQQQSQWRSGSVQSKEGLPQPEGEERGGKREEGKRTPRTQRREVKKAGWTTGKEKKRTSWSKKKCLGTSI</sequence>
<name>A0A8J5VJ05_ZIZPA</name>
<dbReference type="Proteomes" id="UP000729402">
    <property type="component" value="Unassembled WGS sequence"/>
</dbReference>
<comment type="caution">
    <text evidence="2">The sequence shown here is derived from an EMBL/GenBank/DDBJ whole genome shotgun (WGS) entry which is preliminary data.</text>
</comment>
<accession>A0A8J5VJ05</accession>
<evidence type="ECO:0000256" key="1">
    <source>
        <dbReference type="SAM" id="MobiDB-lite"/>
    </source>
</evidence>
<reference evidence="2" key="1">
    <citation type="journal article" date="2021" name="bioRxiv">
        <title>Whole Genome Assembly and Annotation of Northern Wild Rice, Zizania palustris L., Supports a Whole Genome Duplication in the Zizania Genus.</title>
        <authorList>
            <person name="Haas M."/>
            <person name="Kono T."/>
            <person name="Macchietto M."/>
            <person name="Millas R."/>
            <person name="McGilp L."/>
            <person name="Shao M."/>
            <person name="Duquette J."/>
            <person name="Hirsch C.N."/>
            <person name="Kimball J."/>
        </authorList>
    </citation>
    <scope>NUCLEOTIDE SEQUENCE</scope>
    <source>
        <tissue evidence="2">Fresh leaf tissue</tissue>
    </source>
</reference>
<organism evidence="2 3">
    <name type="scientific">Zizania palustris</name>
    <name type="common">Northern wild rice</name>
    <dbReference type="NCBI Taxonomy" id="103762"/>
    <lineage>
        <taxon>Eukaryota</taxon>
        <taxon>Viridiplantae</taxon>
        <taxon>Streptophyta</taxon>
        <taxon>Embryophyta</taxon>
        <taxon>Tracheophyta</taxon>
        <taxon>Spermatophyta</taxon>
        <taxon>Magnoliopsida</taxon>
        <taxon>Liliopsida</taxon>
        <taxon>Poales</taxon>
        <taxon>Poaceae</taxon>
        <taxon>BOP clade</taxon>
        <taxon>Oryzoideae</taxon>
        <taxon>Oryzeae</taxon>
        <taxon>Zizaniinae</taxon>
        <taxon>Zizania</taxon>
    </lineage>
</organism>
<dbReference type="AlphaFoldDB" id="A0A8J5VJ05"/>
<dbReference type="EMBL" id="JAAALK010000283">
    <property type="protein sequence ID" value="KAG8069570.1"/>
    <property type="molecule type" value="Genomic_DNA"/>
</dbReference>
<keyword evidence="3" id="KW-1185">Reference proteome</keyword>
<evidence type="ECO:0000313" key="2">
    <source>
        <dbReference type="EMBL" id="KAG8069570.1"/>
    </source>
</evidence>
<feature type="compositionally biased region" description="Basic and acidic residues" evidence="1">
    <location>
        <begin position="53"/>
        <end position="65"/>
    </location>
</feature>
<feature type="compositionally biased region" description="Basic residues" evidence="1">
    <location>
        <begin position="122"/>
        <end position="138"/>
    </location>
</feature>
<proteinExistence type="predicted"/>
<evidence type="ECO:0000313" key="3">
    <source>
        <dbReference type="Proteomes" id="UP000729402"/>
    </source>
</evidence>